<protein>
    <recommendedName>
        <fullName evidence="6">Large ribosomal subunit protein uL6</fullName>
    </recommendedName>
</protein>
<evidence type="ECO:0000313" key="11">
    <source>
        <dbReference type="Proteomes" id="UP000317093"/>
    </source>
</evidence>
<evidence type="ECO:0000256" key="5">
    <source>
        <dbReference type="ARBA" id="ARBA00023274"/>
    </source>
</evidence>
<comment type="function">
    <text evidence="6 8">This protein binds to the 23S rRNA, and is important in its secondary structure. It is located near the subunit interface in the base of the L7/L12 stalk, and near the tRNA binding site of the peptidyltransferase center.</text>
</comment>
<evidence type="ECO:0000256" key="3">
    <source>
        <dbReference type="ARBA" id="ARBA00022884"/>
    </source>
</evidence>
<dbReference type="InterPro" id="IPR020040">
    <property type="entry name" value="Ribosomal_uL6_a/b-dom"/>
</dbReference>
<dbReference type="FunFam" id="3.90.930.12:FF:000002">
    <property type="entry name" value="50S ribosomal protein L6"/>
    <property type="match status" value="1"/>
</dbReference>
<dbReference type="SUPFAM" id="SSF56053">
    <property type="entry name" value="Ribosomal protein L6"/>
    <property type="match status" value="2"/>
</dbReference>
<dbReference type="NCBIfam" id="TIGR03654">
    <property type="entry name" value="L6_bact"/>
    <property type="match status" value="1"/>
</dbReference>
<name>A0A518AZN1_9BACT</name>
<comment type="subunit">
    <text evidence="6">Part of the 50S ribosomal subunit.</text>
</comment>
<sequence>MSRLGKKPVAVPSGVKVSIAGSNVSVEGPKGKLDLEVRDAITVKEEGGHLICDREGNERSARALHGLYRSLLSNMVEGVTKGFEKKLQIVGVGYTATLEGTHLALNVGYCNTVKVPVPEDVTVNLPDATHIVVSGPNKQSVGQFAANVRKVRKPEPYKGTGIRYEDEQVRRKAGKAFGSGG</sequence>
<evidence type="ECO:0000259" key="9">
    <source>
        <dbReference type="Pfam" id="PF00347"/>
    </source>
</evidence>
<dbReference type="PANTHER" id="PTHR11655">
    <property type="entry name" value="60S/50S RIBOSOMAL PROTEIN L6/L9"/>
    <property type="match status" value="1"/>
</dbReference>
<evidence type="ECO:0000256" key="1">
    <source>
        <dbReference type="ARBA" id="ARBA00009356"/>
    </source>
</evidence>
<evidence type="ECO:0000256" key="8">
    <source>
        <dbReference type="RuleBase" id="RU003870"/>
    </source>
</evidence>
<dbReference type="PRINTS" id="PR00059">
    <property type="entry name" value="RIBOSOMALL6"/>
</dbReference>
<gene>
    <name evidence="6 10" type="primary">rplF</name>
    <name evidence="10" type="ORF">Pan216_10130</name>
</gene>
<reference evidence="10 11" key="1">
    <citation type="submission" date="2019-02" db="EMBL/GenBank/DDBJ databases">
        <title>Deep-cultivation of Planctomycetes and their phenomic and genomic characterization uncovers novel biology.</title>
        <authorList>
            <person name="Wiegand S."/>
            <person name="Jogler M."/>
            <person name="Boedeker C."/>
            <person name="Pinto D."/>
            <person name="Vollmers J."/>
            <person name="Rivas-Marin E."/>
            <person name="Kohn T."/>
            <person name="Peeters S.H."/>
            <person name="Heuer A."/>
            <person name="Rast P."/>
            <person name="Oberbeckmann S."/>
            <person name="Bunk B."/>
            <person name="Jeske O."/>
            <person name="Meyerdierks A."/>
            <person name="Storesund J.E."/>
            <person name="Kallscheuer N."/>
            <person name="Luecker S."/>
            <person name="Lage O.M."/>
            <person name="Pohl T."/>
            <person name="Merkel B.J."/>
            <person name="Hornburger P."/>
            <person name="Mueller R.-W."/>
            <person name="Bruemmer F."/>
            <person name="Labrenz M."/>
            <person name="Spormann A.M."/>
            <person name="Op den Camp H."/>
            <person name="Overmann J."/>
            <person name="Amann R."/>
            <person name="Jetten M.S.M."/>
            <person name="Mascher T."/>
            <person name="Medema M.H."/>
            <person name="Devos D.P."/>
            <person name="Kaster A.-K."/>
            <person name="Ovreas L."/>
            <person name="Rohde M."/>
            <person name="Galperin M.Y."/>
            <person name="Jogler C."/>
        </authorList>
    </citation>
    <scope>NUCLEOTIDE SEQUENCE [LARGE SCALE GENOMIC DNA]</scope>
    <source>
        <strain evidence="10 11">Pan216</strain>
    </source>
</reference>
<feature type="domain" description="Large ribosomal subunit protein uL6 alpha-beta" evidence="9">
    <location>
        <begin position="90"/>
        <end position="164"/>
    </location>
</feature>
<dbReference type="AlphaFoldDB" id="A0A518AZN1"/>
<dbReference type="EMBL" id="CP036279">
    <property type="protein sequence ID" value="QDU60175.1"/>
    <property type="molecule type" value="Genomic_DNA"/>
</dbReference>
<organism evidence="10 11">
    <name type="scientific">Kolteria novifilia</name>
    <dbReference type="NCBI Taxonomy" id="2527975"/>
    <lineage>
        <taxon>Bacteria</taxon>
        <taxon>Pseudomonadati</taxon>
        <taxon>Planctomycetota</taxon>
        <taxon>Planctomycetia</taxon>
        <taxon>Kolteriales</taxon>
        <taxon>Kolteriaceae</taxon>
        <taxon>Kolteria</taxon>
    </lineage>
</organism>
<dbReference type="RefSeq" id="WP_145255610.1">
    <property type="nucleotide sequence ID" value="NZ_CP036279.1"/>
</dbReference>
<dbReference type="InterPro" id="IPR019906">
    <property type="entry name" value="Ribosomal_uL6_bac-type"/>
</dbReference>
<dbReference type="InterPro" id="IPR000702">
    <property type="entry name" value="Ribosomal_uL6-like"/>
</dbReference>
<dbReference type="GO" id="GO:0003735">
    <property type="term" value="F:structural constituent of ribosome"/>
    <property type="evidence" value="ECO:0007669"/>
    <property type="project" value="UniProtKB-UniRule"/>
</dbReference>
<comment type="similarity">
    <text evidence="1 6 7">Belongs to the universal ribosomal protein uL6 family.</text>
</comment>
<dbReference type="GO" id="GO:0002181">
    <property type="term" value="P:cytoplasmic translation"/>
    <property type="evidence" value="ECO:0007669"/>
    <property type="project" value="TreeGrafter"/>
</dbReference>
<dbReference type="Proteomes" id="UP000317093">
    <property type="component" value="Chromosome"/>
</dbReference>
<keyword evidence="11" id="KW-1185">Reference proteome</keyword>
<dbReference type="KEGG" id="knv:Pan216_10130"/>
<dbReference type="Pfam" id="PF00347">
    <property type="entry name" value="Ribosomal_L6"/>
    <property type="match status" value="2"/>
</dbReference>
<dbReference type="Gene3D" id="3.90.930.12">
    <property type="entry name" value="Ribosomal protein L6, alpha-beta domain"/>
    <property type="match status" value="2"/>
</dbReference>
<accession>A0A518AZN1</accession>
<dbReference type="InterPro" id="IPR036789">
    <property type="entry name" value="Ribosomal_uL6-like_a/b-dom_sf"/>
</dbReference>
<proteinExistence type="inferred from homology"/>
<keyword evidence="4 6" id="KW-0689">Ribosomal protein</keyword>
<feature type="domain" description="Large ribosomal subunit protein uL6 alpha-beta" evidence="9">
    <location>
        <begin position="11"/>
        <end position="82"/>
    </location>
</feature>
<dbReference type="HAMAP" id="MF_01365_B">
    <property type="entry name" value="Ribosomal_uL6_B"/>
    <property type="match status" value="1"/>
</dbReference>
<keyword evidence="5 6" id="KW-0687">Ribonucleoprotein</keyword>
<dbReference type="PIRSF" id="PIRSF002162">
    <property type="entry name" value="Ribosomal_L6"/>
    <property type="match status" value="1"/>
</dbReference>
<evidence type="ECO:0000256" key="2">
    <source>
        <dbReference type="ARBA" id="ARBA00022730"/>
    </source>
</evidence>
<evidence type="ECO:0000256" key="7">
    <source>
        <dbReference type="RuleBase" id="RU003869"/>
    </source>
</evidence>
<dbReference type="FunFam" id="3.90.930.12:FF:000001">
    <property type="entry name" value="50S ribosomal protein L6"/>
    <property type="match status" value="1"/>
</dbReference>
<keyword evidence="3 6" id="KW-0694">RNA-binding</keyword>
<dbReference type="GO" id="GO:0022625">
    <property type="term" value="C:cytosolic large ribosomal subunit"/>
    <property type="evidence" value="ECO:0007669"/>
    <property type="project" value="UniProtKB-UniRule"/>
</dbReference>
<keyword evidence="2 6" id="KW-0699">rRNA-binding</keyword>
<dbReference type="PANTHER" id="PTHR11655:SF14">
    <property type="entry name" value="LARGE RIBOSOMAL SUBUNIT PROTEIN UL6M"/>
    <property type="match status" value="1"/>
</dbReference>
<dbReference type="GO" id="GO:0019843">
    <property type="term" value="F:rRNA binding"/>
    <property type="evidence" value="ECO:0007669"/>
    <property type="project" value="UniProtKB-UniRule"/>
</dbReference>
<evidence type="ECO:0000256" key="6">
    <source>
        <dbReference type="HAMAP-Rule" id="MF_01365"/>
    </source>
</evidence>
<evidence type="ECO:0000256" key="4">
    <source>
        <dbReference type="ARBA" id="ARBA00022980"/>
    </source>
</evidence>
<dbReference type="OrthoDB" id="9805007at2"/>
<evidence type="ECO:0000313" key="10">
    <source>
        <dbReference type="EMBL" id="QDU60175.1"/>
    </source>
</evidence>